<protein>
    <submittedName>
        <fullName evidence="1">Uncharacterized protein</fullName>
    </submittedName>
</protein>
<proteinExistence type="predicted"/>
<gene>
    <name evidence="1" type="ORF">QO192_00685</name>
</gene>
<dbReference type="Proteomes" id="UP001568894">
    <property type="component" value="Unassembled WGS sequence"/>
</dbReference>
<evidence type="ECO:0000313" key="2">
    <source>
        <dbReference type="Proteomes" id="UP001568894"/>
    </source>
</evidence>
<sequence>MAKIYSKKSLSTTAMKPEKEIVSFLLNYSKALHILKTDQRVFEINAN</sequence>
<dbReference type="EMBL" id="JASMRN010000001">
    <property type="protein sequence ID" value="MEZ7513788.1"/>
    <property type="molecule type" value="Genomic_DNA"/>
</dbReference>
<reference evidence="1 2" key="1">
    <citation type="submission" date="2023-05" db="EMBL/GenBank/DDBJ databases">
        <title>Adaptations of aquatic viruses from atmosphere-close ecosystems of the Central Arctic Ocean.</title>
        <authorList>
            <person name="Rahlff J."/>
            <person name="Holmfeldt K."/>
        </authorList>
    </citation>
    <scope>NUCLEOTIDE SEQUENCE [LARGE SCALE GENOMIC DNA]</scope>
    <source>
        <strain evidence="1 2">Arc14</strain>
    </source>
</reference>
<keyword evidence="2" id="KW-1185">Reference proteome</keyword>
<evidence type="ECO:0000313" key="1">
    <source>
        <dbReference type="EMBL" id="MEZ7513788.1"/>
    </source>
</evidence>
<accession>A0ABV4K805</accession>
<comment type="caution">
    <text evidence="1">The sequence shown here is derived from an EMBL/GenBank/DDBJ whole genome shotgun (WGS) entry which is preliminary data.</text>
</comment>
<dbReference type="RefSeq" id="WP_371567219.1">
    <property type="nucleotide sequence ID" value="NZ_JASMRN010000001.1"/>
</dbReference>
<organism evidence="1 2">
    <name type="scientific">Flavobacterium frigidarium</name>
    <dbReference type="NCBI Taxonomy" id="99286"/>
    <lineage>
        <taxon>Bacteria</taxon>
        <taxon>Pseudomonadati</taxon>
        <taxon>Bacteroidota</taxon>
        <taxon>Flavobacteriia</taxon>
        <taxon>Flavobacteriales</taxon>
        <taxon>Flavobacteriaceae</taxon>
        <taxon>Flavobacterium</taxon>
    </lineage>
</organism>
<name>A0ABV4K805_9FLAO</name>